<evidence type="ECO:0000259" key="7">
    <source>
        <dbReference type="PROSITE" id="PS51296"/>
    </source>
</evidence>
<keyword evidence="2" id="KW-0479">Metal-binding</keyword>
<keyword evidence="5" id="KW-0411">Iron-sulfur</keyword>
<dbReference type="GO" id="GO:0042128">
    <property type="term" value="P:nitrate assimilation"/>
    <property type="evidence" value="ECO:0007669"/>
    <property type="project" value="UniProtKB-KW"/>
</dbReference>
<evidence type="ECO:0000256" key="5">
    <source>
        <dbReference type="ARBA" id="ARBA00023014"/>
    </source>
</evidence>
<organism evidence="8 9">
    <name type="scientific">Rugosibacter aromaticivorans</name>
    <dbReference type="NCBI Taxonomy" id="1565605"/>
    <lineage>
        <taxon>Bacteria</taxon>
        <taxon>Pseudomonadati</taxon>
        <taxon>Pseudomonadota</taxon>
        <taxon>Betaproteobacteria</taxon>
        <taxon>Nitrosomonadales</taxon>
        <taxon>Sterolibacteriaceae</taxon>
        <taxon>Rugosibacter</taxon>
    </lineage>
</organism>
<dbReference type="KEGG" id="rbu:PG1C_12095"/>
<feature type="domain" description="Rieske" evidence="7">
    <location>
        <begin position="4"/>
        <end position="100"/>
    </location>
</feature>
<dbReference type="RefSeq" id="WP_202635041.1">
    <property type="nucleotide sequence ID" value="NZ_CP010554.1"/>
</dbReference>
<dbReference type="PROSITE" id="PS51296">
    <property type="entry name" value="RIESKE"/>
    <property type="match status" value="1"/>
</dbReference>
<dbReference type="STRING" id="1565605.PG1C_12095"/>
<keyword evidence="4" id="KW-0408">Iron</keyword>
<sequence length="102" mass="11137">MSTWHKVCRLEEIPLRGSRVVPHEEVSIALFRTADDTVFALRDACPHKAGPLSQGIVHGYRVTCPLHGWNLELSSGEACAPDEGSTTTYPVRVENGVVLLAL</sequence>
<reference evidence="8 9" key="1">
    <citation type="journal article" date="2015" name="Genome Announc.">
        <title>Complete Genome Sequence of a Novel Bacterium within the Family Rhodocyclaceae That Degrades Polycyclic Aromatic Hydrocarbons.</title>
        <authorList>
            <person name="Singleton D.R."/>
            <person name="Dickey A.N."/>
            <person name="Scholl E.H."/>
            <person name="Wright F.A."/>
            <person name="Aitken M.D."/>
        </authorList>
    </citation>
    <scope>NUCLEOTIDE SEQUENCE [LARGE SCALE GENOMIC DNA]</scope>
    <source>
        <strain evidence="9">PG1-Ca6</strain>
    </source>
</reference>
<dbReference type="PANTHER" id="PTHR21496:SF23">
    <property type="entry name" value="3-PHENYLPROPIONATE_CINNAMIC ACID DIOXYGENASE FERREDOXIN SUBUNIT"/>
    <property type="match status" value="1"/>
</dbReference>
<keyword evidence="9" id="KW-1185">Reference proteome</keyword>
<evidence type="ECO:0000313" key="8">
    <source>
        <dbReference type="EMBL" id="AJP49649.1"/>
    </source>
</evidence>
<dbReference type="NCBIfam" id="TIGR02378">
    <property type="entry name" value="nirD_assim_sml"/>
    <property type="match status" value="1"/>
</dbReference>
<dbReference type="GO" id="GO:0051537">
    <property type="term" value="F:2 iron, 2 sulfur cluster binding"/>
    <property type="evidence" value="ECO:0007669"/>
    <property type="project" value="UniProtKB-KW"/>
</dbReference>
<keyword evidence="3" id="KW-0560">Oxidoreductase</keyword>
<keyword evidence="1" id="KW-0001">2Fe-2S</keyword>
<dbReference type="PATRIC" id="fig|1565605.3.peg.2565"/>
<proteinExistence type="predicted"/>
<dbReference type="AlphaFoldDB" id="A0A0C5JD00"/>
<name>A0A0C5JD00_9PROT</name>
<dbReference type="GO" id="GO:0046872">
    <property type="term" value="F:metal ion binding"/>
    <property type="evidence" value="ECO:0007669"/>
    <property type="project" value="UniProtKB-KW"/>
</dbReference>
<dbReference type="GO" id="GO:0008942">
    <property type="term" value="F:nitrite reductase [NAD(P)H] activity"/>
    <property type="evidence" value="ECO:0007669"/>
    <property type="project" value="InterPro"/>
</dbReference>
<keyword evidence="6" id="KW-0534">Nitrate assimilation</keyword>
<accession>A0A0C5JD00</accession>
<dbReference type="Proteomes" id="UP000061603">
    <property type="component" value="Chromosome"/>
</dbReference>
<dbReference type="EMBL" id="CP010554">
    <property type="protein sequence ID" value="AJP49649.1"/>
    <property type="molecule type" value="Genomic_DNA"/>
</dbReference>
<evidence type="ECO:0000256" key="4">
    <source>
        <dbReference type="ARBA" id="ARBA00023004"/>
    </source>
</evidence>
<evidence type="ECO:0000256" key="1">
    <source>
        <dbReference type="ARBA" id="ARBA00022714"/>
    </source>
</evidence>
<dbReference type="InterPro" id="IPR036922">
    <property type="entry name" value="Rieske_2Fe-2S_sf"/>
</dbReference>
<evidence type="ECO:0000256" key="2">
    <source>
        <dbReference type="ARBA" id="ARBA00022723"/>
    </source>
</evidence>
<evidence type="ECO:0000313" key="9">
    <source>
        <dbReference type="Proteomes" id="UP000061603"/>
    </source>
</evidence>
<evidence type="ECO:0000256" key="3">
    <source>
        <dbReference type="ARBA" id="ARBA00023002"/>
    </source>
</evidence>
<dbReference type="PANTHER" id="PTHR21496">
    <property type="entry name" value="FERREDOXIN-RELATED"/>
    <property type="match status" value="1"/>
</dbReference>
<dbReference type="InterPro" id="IPR012748">
    <property type="entry name" value="Rieske-like_NirD"/>
</dbReference>
<dbReference type="HOGENOM" id="CLU_055690_5_1_4"/>
<dbReference type="Gene3D" id="2.102.10.10">
    <property type="entry name" value="Rieske [2Fe-2S] iron-sulphur domain"/>
    <property type="match status" value="1"/>
</dbReference>
<dbReference type="SUPFAM" id="SSF50022">
    <property type="entry name" value="ISP domain"/>
    <property type="match status" value="1"/>
</dbReference>
<gene>
    <name evidence="8" type="ORF">PG1C_12095</name>
</gene>
<protein>
    <submittedName>
        <fullName evidence="8">Nitrite reductase</fullName>
    </submittedName>
</protein>
<dbReference type="CDD" id="cd03530">
    <property type="entry name" value="Rieske_NirD_small_Bacillus"/>
    <property type="match status" value="1"/>
</dbReference>
<dbReference type="InterPro" id="IPR017941">
    <property type="entry name" value="Rieske_2Fe-2S"/>
</dbReference>
<evidence type="ECO:0000256" key="6">
    <source>
        <dbReference type="ARBA" id="ARBA00023063"/>
    </source>
</evidence>
<dbReference type="Pfam" id="PF13806">
    <property type="entry name" value="Rieske_2"/>
    <property type="match status" value="1"/>
</dbReference>